<keyword evidence="3 9" id="KW-0132">Cell division</keyword>
<comment type="caution">
    <text evidence="9">Lacks conserved residue(s) required for the propagation of feature annotation.</text>
</comment>
<comment type="subunit">
    <text evidence="9">Forms a cyclic heterotetrameric complex composed of two molecules of XerC and two molecules of XerD.</text>
</comment>
<comment type="subcellular location">
    <subcellularLocation>
        <location evidence="1 9">Cytoplasm</location>
    </subcellularLocation>
</comment>
<evidence type="ECO:0000256" key="4">
    <source>
        <dbReference type="ARBA" id="ARBA00022829"/>
    </source>
</evidence>
<evidence type="ECO:0000256" key="9">
    <source>
        <dbReference type="HAMAP-Rule" id="MF_01808"/>
    </source>
</evidence>
<evidence type="ECO:0000256" key="6">
    <source>
        <dbReference type="ARBA" id="ARBA00023125"/>
    </source>
</evidence>
<feature type="active site" description="O-(3'-phospho-DNA)-tyrosine intermediate" evidence="9">
    <location>
        <position position="276"/>
    </location>
</feature>
<dbReference type="CDD" id="cd00798">
    <property type="entry name" value="INT_XerDC_C"/>
    <property type="match status" value="1"/>
</dbReference>
<dbReference type="AlphaFoldDB" id="A0A919Y622"/>
<keyword evidence="2 9" id="KW-0963">Cytoplasm</keyword>
<keyword evidence="13" id="KW-1185">Reference proteome</keyword>
<dbReference type="GO" id="GO:0007059">
    <property type="term" value="P:chromosome segregation"/>
    <property type="evidence" value="ECO:0007669"/>
    <property type="project" value="UniProtKB-UniRule"/>
</dbReference>
<feature type="domain" description="Core-binding (CB)" evidence="11">
    <location>
        <begin position="1"/>
        <end position="85"/>
    </location>
</feature>
<dbReference type="InterPro" id="IPR011010">
    <property type="entry name" value="DNA_brk_join_enz"/>
</dbReference>
<dbReference type="PANTHER" id="PTHR30349:SF81">
    <property type="entry name" value="TYROSINE RECOMBINASE XERC"/>
    <property type="match status" value="1"/>
</dbReference>
<accession>A0A919Y622</accession>
<dbReference type="PANTHER" id="PTHR30349">
    <property type="entry name" value="PHAGE INTEGRASE-RELATED"/>
    <property type="match status" value="1"/>
</dbReference>
<dbReference type="PROSITE" id="PS51898">
    <property type="entry name" value="TYR_RECOMBINASE"/>
    <property type="match status" value="1"/>
</dbReference>
<dbReference type="Gene3D" id="1.10.443.10">
    <property type="entry name" value="Intergrase catalytic core"/>
    <property type="match status" value="1"/>
</dbReference>
<dbReference type="InterPro" id="IPR050090">
    <property type="entry name" value="Tyrosine_recombinase_XerCD"/>
</dbReference>
<feature type="domain" description="Tyr recombinase" evidence="10">
    <location>
        <begin position="106"/>
        <end position="289"/>
    </location>
</feature>
<feature type="active site" evidence="9">
    <location>
        <position position="244"/>
    </location>
</feature>
<evidence type="ECO:0000313" key="13">
    <source>
        <dbReference type="Proteomes" id="UP000678895"/>
    </source>
</evidence>
<dbReference type="InterPro" id="IPR023009">
    <property type="entry name" value="Tyrosine_recombinase_XerC/XerD"/>
</dbReference>
<keyword evidence="7 9" id="KW-0233">DNA recombination</keyword>
<keyword evidence="8 9" id="KW-0131">Cell cycle</keyword>
<evidence type="ECO:0000259" key="11">
    <source>
        <dbReference type="PROSITE" id="PS51900"/>
    </source>
</evidence>
<proteinExistence type="inferred from homology"/>
<dbReference type="GO" id="GO:0009037">
    <property type="term" value="F:tyrosine-based site-specific recombinase activity"/>
    <property type="evidence" value="ECO:0007669"/>
    <property type="project" value="UniProtKB-UniRule"/>
</dbReference>
<dbReference type="InterPro" id="IPR002104">
    <property type="entry name" value="Integrase_catalytic"/>
</dbReference>
<evidence type="ECO:0000256" key="5">
    <source>
        <dbReference type="ARBA" id="ARBA00022908"/>
    </source>
</evidence>
<dbReference type="Gene3D" id="1.10.150.130">
    <property type="match status" value="1"/>
</dbReference>
<evidence type="ECO:0000256" key="1">
    <source>
        <dbReference type="ARBA" id="ARBA00004496"/>
    </source>
</evidence>
<feature type="active site" evidence="9">
    <location>
        <position position="146"/>
    </location>
</feature>
<dbReference type="NCBIfam" id="NF001399">
    <property type="entry name" value="PRK00283.1"/>
    <property type="match status" value="1"/>
</dbReference>
<dbReference type="EMBL" id="BORS01000008">
    <property type="protein sequence ID" value="GIO42920.1"/>
    <property type="molecule type" value="Genomic_DNA"/>
</dbReference>
<protein>
    <recommendedName>
        <fullName evidence="9">Tyrosine recombinase XerC</fullName>
    </recommendedName>
</protein>
<evidence type="ECO:0000256" key="2">
    <source>
        <dbReference type="ARBA" id="ARBA00022490"/>
    </source>
</evidence>
<comment type="similarity">
    <text evidence="9">Belongs to the 'phage' integrase family. XerC subfamily.</text>
</comment>
<feature type="active site" evidence="9">
    <location>
        <position position="267"/>
    </location>
</feature>
<dbReference type="InterPro" id="IPR044068">
    <property type="entry name" value="CB"/>
</dbReference>
<sequence>MQQAAASFINYLTQQRKLSPSTLESYSRDIGHFLDYLTDRGISAYPELTRTGVMLYFARLREQGKAPATIARSSVALKAFLQFLLQDNIIEQDLASAITPPKLEKKLPDILSLEETQLLLEAPDETTPLGLRDKAILELLYATAIRVSELIALNIRDVDIGVRFLRCSGDTGKERILPFGMETAKWLDKYLNEIRGEPPLHPEQKPLFPNRSGERISRQGIWKLLKKYADRAGLTKDITPHTLRHSCAVHLLESGADVRSVQEMLGHGDLATIQLYLAQSKPNLKAVYDQFHPRAKARHSDPAQ</sequence>
<evidence type="ECO:0000256" key="8">
    <source>
        <dbReference type="ARBA" id="ARBA00023306"/>
    </source>
</evidence>
<name>A0A919Y622_9BACL</name>
<dbReference type="GO" id="GO:0005737">
    <property type="term" value="C:cytoplasm"/>
    <property type="evidence" value="ECO:0007669"/>
    <property type="project" value="UniProtKB-SubCell"/>
</dbReference>
<evidence type="ECO:0000256" key="3">
    <source>
        <dbReference type="ARBA" id="ARBA00022618"/>
    </source>
</evidence>
<comment type="function">
    <text evidence="9">Site-specific tyrosine recombinase, which acts by catalyzing the cutting and rejoining of the recombining DNA molecules. The XerC-XerD complex is essential to convert dimers of the bacterial chromosome into monomers to permit their segregation at cell division. It also contributes to the segregational stability of plasmids.</text>
</comment>
<dbReference type="GO" id="GO:0051301">
    <property type="term" value="P:cell division"/>
    <property type="evidence" value="ECO:0007669"/>
    <property type="project" value="UniProtKB-KW"/>
</dbReference>
<dbReference type="HAMAP" id="MF_01808">
    <property type="entry name" value="Recomb_XerC_XerD"/>
    <property type="match status" value="1"/>
</dbReference>
<reference evidence="12" key="1">
    <citation type="submission" date="2021-03" db="EMBL/GenBank/DDBJ databases">
        <title>Antimicrobial resistance genes in bacteria isolated from Japanese honey, and their potential for conferring macrolide and lincosamide resistance in the American foulbrood pathogen Paenibacillus larvae.</title>
        <authorList>
            <person name="Okamoto M."/>
            <person name="Kumagai M."/>
            <person name="Kanamori H."/>
            <person name="Takamatsu D."/>
        </authorList>
    </citation>
    <scope>NUCLEOTIDE SEQUENCE</scope>
    <source>
        <strain evidence="12">J41TS4</strain>
    </source>
</reference>
<dbReference type="Pfam" id="PF02899">
    <property type="entry name" value="Phage_int_SAM_1"/>
    <property type="match status" value="1"/>
</dbReference>
<dbReference type="GO" id="GO:0003677">
    <property type="term" value="F:DNA binding"/>
    <property type="evidence" value="ECO:0007669"/>
    <property type="project" value="UniProtKB-UniRule"/>
</dbReference>
<gene>
    <name evidence="12" type="primary">xerD</name>
    <name evidence="9" type="synonym">xerC</name>
    <name evidence="12" type="ORF">J41TS4_26780</name>
</gene>
<dbReference type="InterPro" id="IPR013762">
    <property type="entry name" value="Integrase-like_cat_sf"/>
</dbReference>
<dbReference type="PROSITE" id="PS51900">
    <property type="entry name" value="CB"/>
    <property type="match status" value="1"/>
</dbReference>
<evidence type="ECO:0000259" key="10">
    <source>
        <dbReference type="PROSITE" id="PS51898"/>
    </source>
</evidence>
<dbReference type="Proteomes" id="UP000678895">
    <property type="component" value="Unassembled WGS sequence"/>
</dbReference>
<comment type="caution">
    <text evidence="12">The sequence shown here is derived from an EMBL/GenBank/DDBJ whole genome shotgun (WGS) entry which is preliminary data.</text>
</comment>
<dbReference type="InterPro" id="IPR010998">
    <property type="entry name" value="Integrase_recombinase_N"/>
</dbReference>
<dbReference type="Pfam" id="PF00589">
    <property type="entry name" value="Phage_integrase"/>
    <property type="match status" value="1"/>
</dbReference>
<evidence type="ECO:0000313" key="12">
    <source>
        <dbReference type="EMBL" id="GIO42920.1"/>
    </source>
</evidence>
<evidence type="ECO:0000256" key="7">
    <source>
        <dbReference type="ARBA" id="ARBA00023172"/>
    </source>
</evidence>
<feature type="active site" evidence="9">
    <location>
        <position position="241"/>
    </location>
</feature>
<organism evidence="12 13">
    <name type="scientific">Paenibacillus apis</name>
    <dbReference type="NCBI Taxonomy" id="1792174"/>
    <lineage>
        <taxon>Bacteria</taxon>
        <taxon>Bacillati</taxon>
        <taxon>Bacillota</taxon>
        <taxon>Bacilli</taxon>
        <taxon>Bacillales</taxon>
        <taxon>Paenibacillaceae</taxon>
        <taxon>Paenibacillus</taxon>
    </lineage>
</organism>
<dbReference type="SUPFAM" id="SSF56349">
    <property type="entry name" value="DNA breaking-rejoining enzymes"/>
    <property type="match status" value="1"/>
</dbReference>
<keyword evidence="6 9" id="KW-0238">DNA-binding</keyword>
<dbReference type="GO" id="GO:0006313">
    <property type="term" value="P:DNA transposition"/>
    <property type="evidence" value="ECO:0007669"/>
    <property type="project" value="UniProtKB-UniRule"/>
</dbReference>
<keyword evidence="5 9" id="KW-0229">DNA integration</keyword>
<dbReference type="InterPro" id="IPR004107">
    <property type="entry name" value="Integrase_SAM-like_N"/>
</dbReference>
<keyword evidence="4 9" id="KW-0159">Chromosome partition</keyword>
<dbReference type="RefSeq" id="WP_301627679.1">
    <property type="nucleotide sequence ID" value="NZ_BORS01000008.1"/>
</dbReference>